<dbReference type="InterPro" id="IPR011584">
    <property type="entry name" value="GFP-related"/>
</dbReference>
<proteinExistence type="evidence at transcript level"/>
<evidence type="ECO:0000313" key="5">
    <source>
        <dbReference type="EMBL" id="AAU06848.1"/>
    </source>
</evidence>
<dbReference type="SUPFAM" id="SSF54511">
    <property type="entry name" value="GFP-like"/>
    <property type="match status" value="1"/>
</dbReference>
<sequence length="231" mass="25695">MSLSKHGITQEMPTKYHMKGSVNGHEFEIEGVGTGHPYEGTHMAELVIIKPAGKPLPFSFDILSTVIQYGNRCFTKYPADLPDYFKQAYPGGMSYERSFVYQDGGIATASWNVGLEGNCFIHKSTYLGVNFPADGPVMTKKTIGWDKAFEKMTGFNEVLRGDVTEFLMLEGGGYHSCQFHSTYKPEKPVELPPNHVIEHHIVRTDLGKTAKGFMVKLVQHAAAHVNPLKVQ</sequence>
<dbReference type="Pfam" id="PF01353">
    <property type="entry name" value="GFP"/>
    <property type="match status" value="1"/>
</dbReference>
<keyword evidence="2" id="KW-0157">Chromophore</keyword>
<dbReference type="GO" id="GO:0008218">
    <property type="term" value="P:bioluminescence"/>
    <property type="evidence" value="ECO:0007669"/>
    <property type="project" value="UniProtKB-KW"/>
</dbReference>
<dbReference type="InterPro" id="IPR009017">
    <property type="entry name" value="GFP"/>
</dbReference>
<keyword evidence="3" id="KW-0455">Luminescence</keyword>
<evidence type="ECO:0000256" key="2">
    <source>
        <dbReference type="ARBA" id="ARBA00022991"/>
    </source>
</evidence>
<reference evidence="5" key="1">
    <citation type="journal article" date="2008" name="PLoS ONE">
        <title>Diversity and evolution of coral fluorescent proteins.</title>
        <authorList>
            <person name="Alieva N.O."/>
            <person name="Konzen K.A."/>
            <person name="Field S.F."/>
            <person name="Meleshkevitch E.A."/>
            <person name="Hunt M.E."/>
            <person name="Beltran-Ramirez V."/>
            <person name="Miller D.J."/>
            <person name="Wiedenmann J."/>
            <person name="Salih A."/>
            <person name="Matz M.V."/>
        </authorList>
    </citation>
    <scope>NUCLEOTIDE SEQUENCE</scope>
</reference>
<evidence type="ECO:0000256" key="1">
    <source>
        <dbReference type="ARBA" id="ARBA00008949"/>
    </source>
</evidence>
<accession>Q66PV6</accession>
<keyword evidence="4" id="KW-0599">Photoprotein</keyword>
<organism evidence="5">
    <name type="scientific">Acropora aculeus</name>
    <dbReference type="NCBI Taxonomy" id="287157"/>
    <lineage>
        <taxon>Eukaryota</taxon>
        <taxon>Metazoa</taxon>
        <taxon>Cnidaria</taxon>
        <taxon>Anthozoa</taxon>
        <taxon>Hexacorallia</taxon>
        <taxon>Scleractinia</taxon>
        <taxon>Astrocoeniina</taxon>
        <taxon>Acroporidae</taxon>
        <taxon>Acropora</taxon>
    </lineage>
</organism>
<dbReference type="EMBL" id="AY646069">
    <property type="protein sequence ID" value="AAU06848.1"/>
    <property type="molecule type" value="mRNA"/>
</dbReference>
<dbReference type="AlphaFoldDB" id="Q66PV6"/>
<evidence type="ECO:0000256" key="4">
    <source>
        <dbReference type="ARBA" id="ARBA00023262"/>
    </source>
</evidence>
<comment type="similarity">
    <text evidence="1">Belongs to the GFP family.</text>
</comment>
<name>Q66PV6_9CNID</name>
<protein>
    <submittedName>
        <fullName evidence="5">Cyan fluorescent protein</fullName>
    </submittedName>
</protein>
<evidence type="ECO:0000256" key="3">
    <source>
        <dbReference type="ARBA" id="ARBA00023223"/>
    </source>
</evidence>
<dbReference type="Gene3D" id="2.40.155.10">
    <property type="entry name" value="Green fluorescent protein"/>
    <property type="match status" value="1"/>
</dbReference>